<dbReference type="EnsemblMetazoa" id="Aqu2.1.15840_001">
    <property type="protein sequence ID" value="Aqu2.1.15840_001"/>
    <property type="gene ID" value="Aqu2.1.15840"/>
</dbReference>
<accession>A0A1X7TM44</accession>
<name>A0A1X7TM44_AMPQE</name>
<reference evidence="2" key="1">
    <citation type="submission" date="2017-05" db="UniProtKB">
        <authorList>
            <consortium name="EnsemblMetazoa"/>
        </authorList>
    </citation>
    <scope>IDENTIFICATION</scope>
</reference>
<protein>
    <submittedName>
        <fullName evidence="2">Uncharacterized protein</fullName>
    </submittedName>
</protein>
<dbReference type="InParanoid" id="A0A1X7TM44"/>
<dbReference type="OMA" id="SEWSEGL"/>
<dbReference type="PANTHER" id="PTHR35818:SF1">
    <property type="entry name" value="CILIA- AND FLAGELLA-ASSOCIATED PROTEIN 141"/>
    <property type="match status" value="1"/>
</dbReference>
<dbReference type="AlphaFoldDB" id="A0A1X7TM44"/>
<feature type="region of interest" description="Disordered" evidence="1">
    <location>
        <begin position="14"/>
        <end position="34"/>
    </location>
</feature>
<dbReference type="InterPro" id="IPR029375">
    <property type="entry name" value="CFAP141"/>
</dbReference>
<evidence type="ECO:0000313" key="2">
    <source>
        <dbReference type="EnsemblMetazoa" id="Aqu2.1.15840_001"/>
    </source>
</evidence>
<dbReference type="PANTHER" id="PTHR35818">
    <property type="entry name" value="C1ORF189"/>
    <property type="match status" value="1"/>
</dbReference>
<organism evidence="2">
    <name type="scientific">Amphimedon queenslandica</name>
    <name type="common">Sponge</name>
    <dbReference type="NCBI Taxonomy" id="400682"/>
    <lineage>
        <taxon>Eukaryota</taxon>
        <taxon>Metazoa</taxon>
        <taxon>Porifera</taxon>
        <taxon>Demospongiae</taxon>
        <taxon>Heteroscleromorpha</taxon>
        <taxon>Haplosclerida</taxon>
        <taxon>Niphatidae</taxon>
        <taxon>Amphimedon</taxon>
    </lineage>
</organism>
<evidence type="ECO:0000256" key="1">
    <source>
        <dbReference type="SAM" id="MobiDB-lite"/>
    </source>
</evidence>
<dbReference type="Pfam" id="PF15104">
    <property type="entry name" value="CFAP141"/>
    <property type="match status" value="1"/>
</dbReference>
<sequence length="122" mass="14766">MVTSYHITRYTAHSKETEMSRKGQLAQLHRLQEDERIRAQEEDIKREKKDLMNATWTQSLEESSQNKMLKRKHKEMQRELELTNKSIATLRKNRLRELIMKEELEYEKELNSIGLTIHKERL</sequence>
<proteinExistence type="predicted"/>